<dbReference type="GO" id="GO:0005840">
    <property type="term" value="C:ribosome"/>
    <property type="evidence" value="ECO:0007669"/>
    <property type="project" value="UniProtKB-KW"/>
</dbReference>
<evidence type="ECO:0000313" key="5">
    <source>
        <dbReference type="EMBL" id="NDJ18441.1"/>
    </source>
</evidence>
<gene>
    <name evidence="5" type="ORF">GS601_14250</name>
</gene>
<dbReference type="AlphaFoldDB" id="A0A8J8CKB7"/>
<organism evidence="5 6">
    <name type="scientific">Myxacorys almedinensis A</name>
    <dbReference type="NCBI Taxonomy" id="2690445"/>
    <lineage>
        <taxon>Bacteria</taxon>
        <taxon>Bacillati</taxon>
        <taxon>Cyanobacteriota</taxon>
        <taxon>Cyanophyceae</taxon>
        <taxon>Leptolyngbyales</taxon>
        <taxon>Leptolyngbyaceae</taxon>
        <taxon>Myxacorys</taxon>
        <taxon>Myxacorys almedinensis</taxon>
    </lineage>
</organism>
<evidence type="ECO:0000313" key="6">
    <source>
        <dbReference type="Proteomes" id="UP000646053"/>
    </source>
</evidence>
<feature type="domain" description="S1 motif" evidence="4">
    <location>
        <begin position="116"/>
        <end position="180"/>
    </location>
</feature>
<feature type="domain" description="S1 motif" evidence="4">
    <location>
        <begin position="29"/>
        <end position="98"/>
    </location>
</feature>
<proteinExistence type="inferred from homology"/>
<feature type="domain" description="S1 motif" evidence="4">
    <location>
        <begin position="194"/>
        <end position="262"/>
    </location>
</feature>
<dbReference type="PROSITE" id="PS50126">
    <property type="entry name" value="S1"/>
    <property type="match status" value="3"/>
</dbReference>
<dbReference type="Gene3D" id="2.40.50.140">
    <property type="entry name" value="Nucleic acid-binding proteins"/>
    <property type="match status" value="3"/>
</dbReference>
<evidence type="ECO:0000256" key="1">
    <source>
        <dbReference type="ARBA" id="ARBA00006767"/>
    </source>
</evidence>
<dbReference type="Pfam" id="PF00575">
    <property type="entry name" value="S1"/>
    <property type="match status" value="2"/>
</dbReference>
<dbReference type="InterPro" id="IPR003029">
    <property type="entry name" value="S1_domain"/>
</dbReference>
<comment type="similarity">
    <text evidence="1">Belongs to the bacterial ribosomal protein bS1 family.</text>
</comment>
<protein>
    <submittedName>
        <fullName evidence="5">S1 RNA-binding domain-containing protein</fullName>
    </submittedName>
</protein>
<dbReference type="InterPro" id="IPR050437">
    <property type="entry name" value="Ribos_protein_bS1-like"/>
</dbReference>
<dbReference type="InterPro" id="IPR012340">
    <property type="entry name" value="NA-bd_OB-fold"/>
</dbReference>
<name>A0A8J8CKB7_9CYAN</name>
<dbReference type="PRINTS" id="PR00681">
    <property type="entry name" value="RIBOSOMALS1"/>
</dbReference>
<sequence length="296" mass="32765">MQSKSPDAAFSMEDFAKALEQHDYQFQKGQVVTGKAYSYESGGALVDIGGKSPAFLPVEEASVSQVNDVSAILPLQEEREFLIIRDQNEDGQVTISLRQLEYRKIWERLAEMQDSSQSLQVRVTGMNKGGVTIDVLGLRGFIPRSHLVERENLEALKGQTLTATFLDLDRDRNKIVLSNRLAARAQNFSQLEAGQLIEGKVTSLKPFGAFVEFDGTTGLLHINQISQKFIASLPTLLEVGQPIKAMIVDLEEGRGRISLSTKVLENYPGEVLESLATVMDEAESRHDRARKNLLGS</sequence>
<dbReference type="EMBL" id="WVIE01000016">
    <property type="protein sequence ID" value="NDJ18441.1"/>
    <property type="molecule type" value="Genomic_DNA"/>
</dbReference>
<evidence type="ECO:0000256" key="2">
    <source>
        <dbReference type="ARBA" id="ARBA00022980"/>
    </source>
</evidence>
<dbReference type="InterPro" id="IPR035104">
    <property type="entry name" value="Ribosomal_protein_S1-like"/>
</dbReference>
<keyword evidence="2" id="KW-0689">Ribosomal protein</keyword>
<dbReference type="GO" id="GO:0006412">
    <property type="term" value="P:translation"/>
    <property type="evidence" value="ECO:0007669"/>
    <property type="project" value="TreeGrafter"/>
</dbReference>
<dbReference type="FunFam" id="2.40.50.140:FF:000102">
    <property type="entry name" value="30S ribosomal protein S1"/>
    <property type="match status" value="1"/>
</dbReference>
<dbReference type="Proteomes" id="UP000646053">
    <property type="component" value="Unassembled WGS sequence"/>
</dbReference>
<dbReference type="GO" id="GO:0003735">
    <property type="term" value="F:structural constituent of ribosome"/>
    <property type="evidence" value="ECO:0007669"/>
    <property type="project" value="TreeGrafter"/>
</dbReference>
<dbReference type="GO" id="GO:0003729">
    <property type="term" value="F:mRNA binding"/>
    <property type="evidence" value="ECO:0007669"/>
    <property type="project" value="TreeGrafter"/>
</dbReference>
<dbReference type="SUPFAM" id="SSF50249">
    <property type="entry name" value="Nucleic acid-binding proteins"/>
    <property type="match status" value="3"/>
</dbReference>
<dbReference type="GO" id="GO:1990904">
    <property type="term" value="C:ribonucleoprotein complex"/>
    <property type="evidence" value="ECO:0007669"/>
    <property type="project" value="UniProtKB-KW"/>
</dbReference>
<dbReference type="PANTHER" id="PTHR10724:SF7">
    <property type="entry name" value="SMALL RIBOSOMAL SUBUNIT PROTEIN BS1C"/>
    <property type="match status" value="1"/>
</dbReference>
<reference evidence="5" key="1">
    <citation type="submission" date="2019-12" db="EMBL/GenBank/DDBJ databases">
        <title>High-Quality draft genome sequences of three cyanobacteria isolated from the limestone walls of the Old Cathedral of Coimbra.</title>
        <authorList>
            <person name="Tiago I."/>
            <person name="Soares F."/>
            <person name="Portugal A."/>
        </authorList>
    </citation>
    <scope>NUCLEOTIDE SEQUENCE</scope>
    <source>
        <strain evidence="5">A</strain>
    </source>
</reference>
<dbReference type="CDD" id="cd04465">
    <property type="entry name" value="S1_RPS1_repeat_ec2_hs2"/>
    <property type="match status" value="1"/>
</dbReference>
<accession>A0A8J8CKB7</accession>
<keyword evidence="3" id="KW-0687">Ribonucleoprotein</keyword>
<keyword evidence="6" id="KW-1185">Reference proteome</keyword>
<comment type="caution">
    <text evidence="5">The sequence shown here is derived from an EMBL/GenBank/DDBJ whole genome shotgun (WGS) entry which is preliminary data.</text>
</comment>
<dbReference type="PANTHER" id="PTHR10724">
    <property type="entry name" value="30S RIBOSOMAL PROTEIN S1"/>
    <property type="match status" value="1"/>
</dbReference>
<dbReference type="RefSeq" id="WP_162423969.1">
    <property type="nucleotide sequence ID" value="NZ_WVIE01000016.1"/>
</dbReference>
<dbReference type="SMART" id="SM00316">
    <property type="entry name" value="S1"/>
    <property type="match status" value="3"/>
</dbReference>
<evidence type="ECO:0000259" key="4">
    <source>
        <dbReference type="PROSITE" id="PS50126"/>
    </source>
</evidence>
<evidence type="ECO:0000256" key="3">
    <source>
        <dbReference type="ARBA" id="ARBA00023274"/>
    </source>
</evidence>